<evidence type="ECO:0000313" key="2">
    <source>
        <dbReference type="Proteomes" id="UP001575105"/>
    </source>
</evidence>
<comment type="caution">
    <text evidence="1">The sequence shown here is derived from an EMBL/GenBank/DDBJ whole genome shotgun (WGS) entry which is preliminary data.</text>
</comment>
<evidence type="ECO:0000313" key="1">
    <source>
        <dbReference type="EMBL" id="MFA9480319.1"/>
    </source>
</evidence>
<name>A0ABV4U9N6_9BACT</name>
<sequence length="406" mass="45067">MAMALKHVAFPVPDRWCVHGYYTLCPYAPDDSGRIVIAGADLDRDLAEVIILSAEGDVLDRFGRVTPTASFWHTGLWQSWSPDARFIYYQSGSLQSPRITRHELATGRQVTMEGDVEGVPPSGEPAISCSHGLLYAAGYGDGQYKPQQAPVPFQARDRHGMSQLGFDPPHEQLVLSTQQILDRHPQRDRLLEADREIRSRLGKDDGLTLMTYCVRWNQVGSRFLFYFGNHCVVKDRGEPRLAYVFTADRDMKDIHLALDLSFGRRGVHWGWQPDNEHLIGYGPHPDDPGRSCLAEVRYDGTGYRMLSEHHSGGHPSVSPADRDLIVTDEGTTAGGAVLFISRSTGAELARVALPKFVGDREPAGRNAQRICHHPVFSHDGTRVLFNTLPGREAVLGELALPEGKLP</sequence>
<accession>A0ABV4U9N6</accession>
<organism evidence="1 2">
    <name type="scientific">Natronomicrosphaera hydrolytica</name>
    <dbReference type="NCBI Taxonomy" id="3242702"/>
    <lineage>
        <taxon>Bacteria</taxon>
        <taxon>Pseudomonadati</taxon>
        <taxon>Planctomycetota</taxon>
        <taxon>Phycisphaerae</taxon>
        <taxon>Phycisphaerales</taxon>
        <taxon>Phycisphaeraceae</taxon>
        <taxon>Natronomicrosphaera</taxon>
    </lineage>
</organism>
<dbReference type="EMBL" id="JBGUBD010000018">
    <property type="protein sequence ID" value="MFA9480319.1"/>
    <property type="molecule type" value="Genomic_DNA"/>
</dbReference>
<evidence type="ECO:0008006" key="3">
    <source>
        <dbReference type="Google" id="ProtNLM"/>
    </source>
</evidence>
<keyword evidence="2" id="KW-1185">Reference proteome</keyword>
<dbReference type="SUPFAM" id="SSF82171">
    <property type="entry name" value="DPP6 N-terminal domain-like"/>
    <property type="match status" value="1"/>
</dbReference>
<proteinExistence type="predicted"/>
<dbReference type="RefSeq" id="WP_425347236.1">
    <property type="nucleotide sequence ID" value="NZ_JBGUBD010000018.1"/>
</dbReference>
<gene>
    <name evidence="1" type="ORF">ACERK3_18770</name>
</gene>
<dbReference type="Proteomes" id="UP001575105">
    <property type="component" value="Unassembled WGS sequence"/>
</dbReference>
<reference evidence="1 2" key="1">
    <citation type="submission" date="2024-08" db="EMBL/GenBank/DDBJ databases">
        <title>Whole-genome sequencing of halo(alkali)philic microorganisms from hypersaline lakes.</title>
        <authorList>
            <person name="Sorokin D.Y."/>
            <person name="Merkel A.Y."/>
            <person name="Messina E."/>
            <person name="Yakimov M."/>
        </authorList>
    </citation>
    <scope>NUCLEOTIDE SEQUENCE [LARGE SCALE GENOMIC DNA]</scope>
    <source>
        <strain evidence="1 2">AB-hyl4</strain>
    </source>
</reference>
<protein>
    <recommendedName>
        <fullName evidence="3">WD40 repeat protein</fullName>
    </recommendedName>
</protein>